<dbReference type="Proteomes" id="UP000199370">
    <property type="component" value="Unassembled WGS sequence"/>
</dbReference>
<dbReference type="AlphaFoldDB" id="A0A1G9XHV6"/>
<keyword evidence="3" id="KW-1185">Reference proteome</keyword>
<name>A0A1G9XHV6_9EURY</name>
<feature type="region of interest" description="Disordered" evidence="1">
    <location>
        <begin position="216"/>
        <end position="237"/>
    </location>
</feature>
<evidence type="ECO:0008006" key="4">
    <source>
        <dbReference type="Google" id="ProtNLM"/>
    </source>
</evidence>
<dbReference type="RefSeq" id="WP_139172306.1">
    <property type="nucleotide sequence ID" value="NZ_FNIA01000010.1"/>
</dbReference>
<accession>A0A1G9XHV6</accession>
<organism evidence="2 3">
    <name type="scientific">Haloarchaeobius iranensis</name>
    <dbReference type="NCBI Taxonomy" id="996166"/>
    <lineage>
        <taxon>Archaea</taxon>
        <taxon>Methanobacteriati</taxon>
        <taxon>Methanobacteriota</taxon>
        <taxon>Stenosarchaea group</taxon>
        <taxon>Halobacteria</taxon>
        <taxon>Halobacteriales</taxon>
        <taxon>Halorubellaceae</taxon>
        <taxon>Haloarchaeobius</taxon>
    </lineage>
</organism>
<evidence type="ECO:0000313" key="3">
    <source>
        <dbReference type="Proteomes" id="UP000199370"/>
    </source>
</evidence>
<dbReference type="EMBL" id="FNIA01000010">
    <property type="protein sequence ID" value="SDM95825.1"/>
    <property type="molecule type" value="Genomic_DNA"/>
</dbReference>
<proteinExistence type="predicted"/>
<evidence type="ECO:0000313" key="2">
    <source>
        <dbReference type="EMBL" id="SDM95825.1"/>
    </source>
</evidence>
<reference evidence="2 3" key="1">
    <citation type="submission" date="2016-10" db="EMBL/GenBank/DDBJ databases">
        <authorList>
            <person name="de Groot N.N."/>
        </authorList>
    </citation>
    <scope>NUCLEOTIDE SEQUENCE [LARGE SCALE GENOMIC DNA]</scope>
    <source>
        <strain evidence="3">EB21,IBRC-M 10013,KCTC 4048</strain>
    </source>
</reference>
<evidence type="ECO:0000256" key="1">
    <source>
        <dbReference type="SAM" id="MobiDB-lite"/>
    </source>
</evidence>
<gene>
    <name evidence="2" type="ORF">SAMN05192554_110116</name>
</gene>
<dbReference type="STRING" id="996166.SAMN05192554_110116"/>
<protein>
    <recommendedName>
        <fullName evidence="4">Nucleoside 2-deoxyribosyltransferase</fullName>
    </recommendedName>
</protein>
<sequence>MTDEKECFIICPLGSKDSDERTRSNKLLEYIVEEPVADHGYTIERADEISQPGSITSQIIEKTIESELVIADLTDHNPNVFYELAIRHATGEPYIQLIDSSQSIPFDIADERTIHYEFDVKAAEEASDELRSQIETIEDGTEIDNPISRAANIQSWRESDDPAQQNLAELFESVTSMHKRLESIERRMESSGIYYPEQATLDEVAAAEKSGVRVGNLKERQNEVNQAVESRTENNED</sequence>
<dbReference type="OrthoDB" id="137974at2157"/>